<keyword evidence="3" id="KW-1185">Reference proteome</keyword>
<evidence type="ECO:0000313" key="3">
    <source>
        <dbReference type="Proteomes" id="UP000324705"/>
    </source>
</evidence>
<organism evidence="2 3">
    <name type="scientific">Triticum turgidum subsp. durum</name>
    <name type="common">Durum wheat</name>
    <name type="synonym">Triticum durum</name>
    <dbReference type="NCBI Taxonomy" id="4567"/>
    <lineage>
        <taxon>Eukaryota</taxon>
        <taxon>Viridiplantae</taxon>
        <taxon>Streptophyta</taxon>
        <taxon>Embryophyta</taxon>
        <taxon>Tracheophyta</taxon>
        <taxon>Spermatophyta</taxon>
        <taxon>Magnoliopsida</taxon>
        <taxon>Liliopsida</taxon>
        <taxon>Poales</taxon>
        <taxon>Poaceae</taxon>
        <taxon>BOP clade</taxon>
        <taxon>Pooideae</taxon>
        <taxon>Triticodae</taxon>
        <taxon>Triticeae</taxon>
        <taxon>Triticinae</taxon>
        <taxon>Triticum</taxon>
    </lineage>
</organism>
<protein>
    <recommendedName>
        <fullName evidence="4">Secreted protein</fullName>
    </recommendedName>
</protein>
<proteinExistence type="predicted"/>
<gene>
    <name evidence="2" type="ORF">TRITD_3Bv1G263040</name>
</gene>
<evidence type="ECO:0000256" key="1">
    <source>
        <dbReference type="SAM" id="SignalP"/>
    </source>
</evidence>
<evidence type="ECO:0008006" key="4">
    <source>
        <dbReference type="Google" id="ProtNLM"/>
    </source>
</evidence>
<sequence>MPSAILIMWLPSLILFRKLKGSKTATKISECTPSFCTAYVVLKGKLSFVHSATSDPCEIPKTISSSNVSSFSSRSLSNAPSEWDDRNGTIVVLFRQSSLSSQHDHALANINRSANRGASPSGSAGREISYHVDTTLKTNSHSIASVAQLSNSSSGD</sequence>
<dbReference type="Proteomes" id="UP000324705">
    <property type="component" value="Chromosome 3B"/>
</dbReference>
<dbReference type="EMBL" id="LT934116">
    <property type="protein sequence ID" value="VAH85290.1"/>
    <property type="molecule type" value="Genomic_DNA"/>
</dbReference>
<keyword evidence="1" id="KW-0732">Signal</keyword>
<evidence type="ECO:0000313" key="2">
    <source>
        <dbReference type="EMBL" id="VAH85290.1"/>
    </source>
</evidence>
<dbReference type="Gramene" id="TRITD3Bv1G263040.1">
    <property type="protein sequence ID" value="TRITD3Bv1G263040.1"/>
    <property type="gene ID" value="TRITD3Bv1G263040"/>
</dbReference>
<feature type="signal peptide" evidence="1">
    <location>
        <begin position="1"/>
        <end position="21"/>
    </location>
</feature>
<dbReference type="AlphaFoldDB" id="A0A9R1QXP6"/>
<name>A0A9R1QXP6_TRITD</name>
<reference evidence="2 3" key="1">
    <citation type="submission" date="2017-09" db="EMBL/GenBank/DDBJ databases">
        <authorList>
            <consortium name="International Durum Wheat Genome Sequencing Consortium (IDWGSC)"/>
            <person name="Milanesi L."/>
        </authorList>
    </citation>
    <scope>NUCLEOTIDE SEQUENCE [LARGE SCALE GENOMIC DNA]</scope>
    <source>
        <strain evidence="3">cv. Svevo</strain>
    </source>
</reference>
<accession>A0A9R1QXP6</accession>
<feature type="chain" id="PRO_5040418707" description="Secreted protein" evidence="1">
    <location>
        <begin position="22"/>
        <end position="156"/>
    </location>
</feature>